<proteinExistence type="predicted"/>
<evidence type="ECO:0000256" key="1">
    <source>
        <dbReference type="PROSITE-ProRule" id="PRU00176"/>
    </source>
</evidence>
<evidence type="ECO:0000313" key="4">
    <source>
        <dbReference type="EMBL" id="CAC5363511.1"/>
    </source>
</evidence>
<organism evidence="4 5">
    <name type="scientific">Mytilus coruscus</name>
    <name type="common">Sea mussel</name>
    <dbReference type="NCBI Taxonomy" id="42192"/>
    <lineage>
        <taxon>Eukaryota</taxon>
        <taxon>Metazoa</taxon>
        <taxon>Spiralia</taxon>
        <taxon>Lophotrochozoa</taxon>
        <taxon>Mollusca</taxon>
        <taxon>Bivalvia</taxon>
        <taxon>Autobranchia</taxon>
        <taxon>Pteriomorphia</taxon>
        <taxon>Mytilida</taxon>
        <taxon>Mytiloidea</taxon>
        <taxon>Mytilidae</taxon>
        <taxon>Mytilinae</taxon>
        <taxon>Mytilus</taxon>
    </lineage>
</organism>
<dbReference type="PANTHER" id="PTHR48034">
    <property type="entry name" value="TRANSFORMER-2 SEX-DETERMINING PROTEIN-RELATED"/>
    <property type="match status" value="1"/>
</dbReference>
<protein>
    <submittedName>
        <fullName evidence="4">SFRS7</fullName>
    </submittedName>
</protein>
<dbReference type="InterPro" id="IPR012677">
    <property type="entry name" value="Nucleotide-bd_a/b_plait_sf"/>
</dbReference>
<dbReference type="InterPro" id="IPR050441">
    <property type="entry name" value="RBM"/>
</dbReference>
<feature type="region of interest" description="Disordered" evidence="2">
    <location>
        <begin position="134"/>
        <end position="234"/>
    </location>
</feature>
<dbReference type="InterPro" id="IPR035979">
    <property type="entry name" value="RBD_domain_sf"/>
</dbReference>
<feature type="region of interest" description="Disordered" evidence="2">
    <location>
        <begin position="428"/>
        <end position="459"/>
    </location>
</feature>
<dbReference type="OrthoDB" id="1099063at2759"/>
<feature type="region of interest" description="Disordered" evidence="2">
    <location>
        <begin position="335"/>
        <end position="377"/>
    </location>
</feature>
<dbReference type="SUPFAM" id="SSF54928">
    <property type="entry name" value="RNA-binding domain, RBD"/>
    <property type="match status" value="1"/>
</dbReference>
<keyword evidence="1" id="KW-0694">RNA-binding</keyword>
<keyword evidence="5" id="KW-1185">Reference proteome</keyword>
<feature type="compositionally biased region" description="Polar residues" evidence="2">
    <location>
        <begin position="154"/>
        <end position="166"/>
    </location>
</feature>
<dbReference type="PROSITE" id="PS50102">
    <property type="entry name" value="RRM"/>
    <property type="match status" value="1"/>
</dbReference>
<evidence type="ECO:0000259" key="3">
    <source>
        <dbReference type="PROSITE" id="PS50102"/>
    </source>
</evidence>
<dbReference type="InterPro" id="IPR000504">
    <property type="entry name" value="RRM_dom"/>
</dbReference>
<evidence type="ECO:0000313" key="5">
    <source>
        <dbReference type="Proteomes" id="UP000507470"/>
    </source>
</evidence>
<reference evidence="4 5" key="1">
    <citation type="submission" date="2020-06" db="EMBL/GenBank/DDBJ databases">
        <authorList>
            <person name="Li R."/>
            <person name="Bekaert M."/>
        </authorList>
    </citation>
    <scope>NUCLEOTIDE SEQUENCE [LARGE SCALE GENOMIC DNA]</scope>
    <source>
        <strain evidence="5">wild</strain>
    </source>
</reference>
<dbReference type="EMBL" id="CACVKT020000876">
    <property type="protein sequence ID" value="CAC5363511.1"/>
    <property type="molecule type" value="Genomic_DNA"/>
</dbReference>
<evidence type="ECO:0000256" key="2">
    <source>
        <dbReference type="SAM" id="MobiDB-lite"/>
    </source>
</evidence>
<dbReference type="Pfam" id="PF00076">
    <property type="entry name" value="RRM_1"/>
    <property type="match status" value="1"/>
</dbReference>
<dbReference type="Gene3D" id="3.30.70.330">
    <property type="match status" value="1"/>
</dbReference>
<feature type="compositionally biased region" description="Polar residues" evidence="2">
    <location>
        <begin position="433"/>
        <end position="450"/>
    </location>
</feature>
<feature type="compositionally biased region" description="Basic and acidic residues" evidence="2">
    <location>
        <begin position="138"/>
        <end position="148"/>
    </location>
</feature>
<accession>A0A6J8A9V7</accession>
<sequence length="459" mass="52374">MNFNDGTGTRQHGCNIDDGTSQRGYYVDDDKSTKVYIGGLIDNIGNDKLQREFENFGQIVKVWIARSPFSRGYAFVDYADPNDAKRAIKEMNGKELFGGKILVQLSKQENKKWHPPCSETNYSDVKYEYELESASTLNKERKSRDRSSSRINGRVSSRYEQSGENPRSSRHPSERLYGRDTVSSRNRHRDSPRRRSRSRERHSSRQRYRSPDLSPRRRRRSPDRKSNGSSEYCNKRLTVDDSMIDHIRESVIKETLPQMYSLLFREILLLNDPIKMQSLLQVLPNPSNVQGNITNPINALGTKIPNPSNVLRTTSPGYHGNQTWGFNPSLQYSGATSSSNLHGNSVITSPHNLGQQYSMHNPGTLSTPSLSNVSSPNTQRKFSAFLQNTTPNSTFINWKDRQHVSGYSDGKCLTHNQTTYVQYPSKMNEKPYATSNGTTNNQLSKQQLHNSQDKHRQLQ</sequence>
<feature type="domain" description="RRM" evidence="3">
    <location>
        <begin position="33"/>
        <end position="108"/>
    </location>
</feature>
<gene>
    <name evidence="4" type="ORF">MCOR_4917</name>
</gene>
<dbReference type="SMART" id="SM00360">
    <property type="entry name" value="RRM"/>
    <property type="match status" value="1"/>
</dbReference>
<dbReference type="GO" id="GO:0003723">
    <property type="term" value="F:RNA binding"/>
    <property type="evidence" value="ECO:0007669"/>
    <property type="project" value="UniProtKB-UniRule"/>
</dbReference>
<dbReference type="Proteomes" id="UP000507470">
    <property type="component" value="Unassembled WGS sequence"/>
</dbReference>
<feature type="compositionally biased region" description="Basic residues" evidence="2">
    <location>
        <begin position="185"/>
        <end position="208"/>
    </location>
</feature>
<name>A0A6J8A9V7_MYTCO</name>
<dbReference type="AlphaFoldDB" id="A0A6J8A9V7"/>